<accession>A0AAV1QCC3</accession>
<keyword evidence="5" id="KW-1185">Reference proteome</keyword>
<dbReference type="GO" id="GO:0004523">
    <property type="term" value="F:RNA-DNA hybrid ribonuclease activity"/>
    <property type="evidence" value="ECO:0007669"/>
    <property type="project" value="UniProtKB-EC"/>
</dbReference>
<dbReference type="InterPro" id="IPR043128">
    <property type="entry name" value="Rev_trsase/Diguanyl_cyclase"/>
</dbReference>
<dbReference type="PANTHER" id="PTHR37984:SF11">
    <property type="entry name" value="INTEGRASE CATALYTIC DOMAIN-CONTAINING PROTEIN"/>
    <property type="match status" value="1"/>
</dbReference>
<sequence>MRQTHPPSSRPDPSHADWGESVYEAGRHLRLLAKPVVRGAHSSFITPFGRYAFNRLPFGISSAPEHFQHCMSQMLEGCEGVVCHADDIVVHGEDIQQHNERLHRVLNRLREEGLTLNEKCEFAIVCYSWSLPPRTTSCSWGTRSQQTV</sequence>
<dbReference type="Proteomes" id="UP001314229">
    <property type="component" value="Unassembled WGS sequence"/>
</dbReference>
<dbReference type="SUPFAM" id="SSF56672">
    <property type="entry name" value="DNA/RNA polymerases"/>
    <property type="match status" value="1"/>
</dbReference>
<comment type="similarity">
    <text evidence="1">Belongs to the beta type-B retroviral polymerase family. HERV class-II K(HML-2) pol subfamily.</text>
</comment>
<dbReference type="EC" id="3.1.26.4" evidence="2"/>
<proteinExistence type="inferred from homology"/>
<organism evidence="4 5">
    <name type="scientific">Scomber scombrus</name>
    <name type="common">Atlantic mackerel</name>
    <name type="synonym">Scomber vernalis</name>
    <dbReference type="NCBI Taxonomy" id="13677"/>
    <lineage>
        <taxon>Eukaryota</taxon>
        <taxon>Metazoa</taxon>
        <taxon>Chordata</taxon>
        <taxon>Craniata</taxon>
        <taxon>Vertebrata</taxon>
        <taxon>Euteleostomi</taxon>
        <taxon>Actinopterygii</taxon>
        <taxon>Neopterygii</taxon>
        <taxon>Teleostei</taxon>
        <taxon>Neoteleostei</taxon>
        <taxon>Acanthomorphata</taxon>
        <taxon>Pelagiaria</taxon>
        <taxon>Scombriformes</taxon>
        <taxon>Scombridae</taxon>
        <taxon>Scomber</taxon>
    </lineage>
</organism>
<dbReference type="Pfam" id="PF00078">
    <property type="entry name" value="RVT_1"/>
    <property type="match status" value="1"/>
</dbReference>
<evidence type="ECO:0000259" key="3">
    <source>
        <dbReference type="Pfam" id="PF00078"/>
    </source>
</evidence>
<evidence type="ECO:0000313" key="5">
    <source>
        <dbReference type="Proteomes" id="UP001314229"/>
    </source>
</evidence>
<reference evidence="4 5" key="1">
    <citation type="submission" date="2024-01" db="EMBL/GenBank/DDBJ databases">
        <authorList>
            <person name="Alioto T."/>
            <person name="Alioto T."/>
            <person name="Gomez Garrido J."/>
        </authorList>
    </citation>
    <scope>NUCLEOTIDE SEQUENCE [LARGE SCALE GENOMIC DNA]</scope>
</reference>
<evidence type="ECO:0000256" key="2">
    <source>
        <dbReference type="ARBA" id="ARBA00012180"/>
    </source>
</evidence>
<dbReference type="EMBL" id="CAWUFR010000948">
    <property type="protein sequence ID" value="CAK6982087.1"/>
    <property type="molecule type" value="Genomic_DNA"/>
</dbReference>
<dbReference type="InterPro" id="IPR000477">
    <property type="entry name" value="RT_dom"/>
</dbReference>
<protein>
    <recommendedName>
        <fullName evidence="2">ribonuclease H</fullName>
        <ecNumber evidence="2">3.1.26.4</ecNumber>
    </recommendedName>
</protein>
<dbReference type="CDD" id="cd01647">
    <property type="entry name" value="RT_LTR"/>
    <property type="match status" value="1"/>
</dbReference>
<comment type="caution">
    <text evidence="4">The sequence shown here is derived from an EMBL/GenBank/DDBJ whole genome shotgun (WGS) entry which is preliminary data.</text>
</comment>
<evidence type="ECO:0000313" key="4">
    <source>
        <dbReference type="EMBL" id="CAK6982087.1"/>
    </source>
</evidence>
<dbReference type="AlphaFoldDB" id="A0AAV1QCC3"/>
<dbReference type="PANTHER" id="PTHR37984">
    <property type="entry name" value="PROTEIN CBG26694"/>
    <property type="match status" value="1"/>
</dbReference>
<evidence type="ECO:0000256" key="1">
    <source>
        <dbReference type="ARBA" id="ARBA00010879"/>
    </source>
</evidence>
<dbReference type="FunFam" id="3.30.70.270:FF:000003">
    <property type="entry name" value="Transposon Ty3-G Gag-Pol polyprotein"/>
    <property type="match status" value="1"/>
</dbReference>
<feature type="domain" description="Reverse transcriptase" evidence="3">
    <location>
        <begin position="48"/>
        <end position="123"/>
    </location>
</feature>
<gene>
    <name evidence="4" type="ORF">FSCOSCO3_A030418</name>
</gene>
<dbReference type="InterPro" id="IPR043502">
    <property type="entry name" value="DNA/RNA_pol_sf"/>
</dbReference>
<name>A0AAV1QCC3_SCOSC</name>
<dbReference type="Gene3D" id="3.30.70.270">
    <property type="match status" value="1"/>
</dbReference>
<dbReference type="InterPro" id="IPR050951">
    <property type="entry name" value="Retrovirus_Pol_polyprotein"/>
</dbReference>